<evidence type="ECO:0000256" key="8">
    <source>
        <dbReference type="SAM" id="Phobius"/>
    </source>
</evidence>
<keyword evidence="3 8" id="KW-0812">Transmembrane</keyword>
<keyword evidence="5 8" id="KW-1133">Transmembrane helix</keyword>
<evidence type="ECO:0000256" key="6">
    <source>
        <dbReference type="ARBA" id="ARBA00023118"/>
    </source>
</evidence>
<evidence type="ECO:0000256" key="5">
    <source>
        <dbReference type="ARBA" id="ARBA00022989"/>
    </source>
</evidence>
<evidence type="ECO:0000313" key="11">
    <source>
        <dbReference type="Proteomes" id="UP000256269"/>
    </source>
</evidence>
<keyword evidence="11" id="KW-1185">Reference proteome</keyword>
<keyword evidence="2" id="KW-1003">Cell membrane</keyword>
<dbReference type="RefSeq" id="WP_116182155.1">
    <property type="nucleotide sequence ID" value="NZ_CP144379.1"/>
</dbReference>
<comment type="subcellular location">
    <subcellularLocation>
        <location evidence="1">Cell membrane</location>
    </subcellularLocation>
</comment>
<dbReference type="EMBL" id="QUNO01000036">
    <property type="protein sequence ID" value="REH18299.1"/>
    <property type="molecule type" value="Genomic_DNA"/>
</dbReference>
<sequence length="237" mass="25050">MTTATTCDQCGYDSNRYTVEEDGGGAARVLDRGAVIATYGPHRGGETFAGAHADDLDDAAWDKHLAHLEDSLPSHRHAVLAAEDAEVARQEARVDTKAALVAGVAGTLSTLAVAGAGAVGVIGSHLGWWALPLVLALGVAATYWGTAFVVLCQKIIRPDLTDPSPGSFARDNHVDELRQMTLTHYYVSKISRLGPLVHTRYRHIAQATDLLLRGLVPLAIGVVLAAVLALLTTAQLM</sequence>
<evidence type="ECO:0000256" key="1">
    <source>
        <dbReference type="ARBA" id="ARBA00004236"/>
    </source>
</evidence>
<keyword evidence="6" id="KW-0051">Antiviral defense</keyword>
<organism evidence="10 11">
    <name type="scientific">Kutzneria buriramensis</name>
    <dbReference type="NCBI Taxonomy" id="1045776"/>
    <lineage>
        <taxon>Bacteria</taxon>
        <taxon>Bacillati</taxon>
        <taxon>Actinomycetota</taxon>
        <taxon>Actinomycetes</taxon>
        <taxon>Pseudonocardiales</taxon>
        <taxon>Pseudonocardiaceae</taxon>
        <taxon>Kutzneria</taxon>
    </lineage>
</organism>
<accession>A0A3E0G5S7</accession>
<dbReference type="Pfam" id="PF18967">
    <property type="entry name" value="PycTM"/>
    <property type="match status" value="1"/>
</dbReference>
<evidence type="ECO:0000313" key="10">
    <source>
        <dbReference type="EMBL" id="REH18299.1"/>
    </source>
</evidence>
<evidence type="ECO:0000256" key="2">
    <source>
        <dbReference type="ARBA" id="ARBA00022475"/>
    </source>
</evidence>
<evidence type="ECO:0000256" key="4">
    <source>
        <dbReference type="ARBA" id="ARBA00022741"/>
    </source>
</evidence>
<feature type="transmembrane region" description="Helical" evidence="8">
    <location>
        <begin position="128"/>
        <end position="151"/>
    </location>
</feature>
<keyword evidence="4" id="KW-0547">Nucleotide-binding</keyword>
<evidence type="ECO:0000256" key="3">
    <source>
        <dbReference type="ARBA" id="ARBA00022692"/>
    </source>
</evidence>
<reference evidence="10 11" key="1">
    <citation type="submission" date="2018-08" db="EMBL/GenBank/DDBJ databases">
        <title>Genomic Encyclopedia of Archaeal and Bacterial Type Strains, Phase II (KMG-II): from individual species to whole genera.</title>
        <authorList>
            <person name="Goeker M."/>
        </authorList>
    </citation>
    <scope>NUCLEOTIDE SEQUENCE [LARGE SCALE GENOMIC DNA]</scope>
    <source>
        <strain evidence="10 11">DSM 45791</strain>
    </source>
</reference>
<protein>
    <recommendedName>
        <fullName evidence="9">Pycsar effector protein domain-containing protein</fullName>
    </recommendedName>
</protein>
<gene>
    <name evidence="10" type="ORF">BCF44_13654</name>
</gene>
<dbReference type="AlphaFoldDB" id="A0A3E0G5S7"/>
<feature type="transmembrane region" description="Helical" evidence="8">
    <location>
        <begin position="98"/>
        <end position="122"/>
    </location>
</feature>
<keyword evidence="7 8" id="KW-0472">Membrane</keyword>
<feature type="domain" description="Pycsar effector protein" evidence="9">
    <location>
        <begin position="85"/>
        <end position="225"/>
    </location>
</feature>
<proteinExistence type="predicted"/>
<evidence type="ECO:0000256" key="7">
    <source>
        <dbReference type="ARBA" id="ARBA00023136"/>
    </source>
</evidence>
<evidence type="ECO:0000259" key="9">
    <source>
        <dbReference type="Pfam" id="PF18967"/>
    </source>
</evidence>
<comment type="caution">
    <text evidence="10">The sequence shown here is derived from an EMBL/GenBank/DDBJ whole genome shotgun (WGS) entry which is preliminary data.</text>
</comment>
<feature type="transmembrane region" description="Helical" evidence="8">
    <location>
        <begin position="210"/>
        <end position="231"/>
    </location>
</feature>
<name>A0A3E0G5S7_9PSEU</name>
<dbReference type="InterPro" id="IPR043760">
    <property type="entry name" value="PycTM_dom"/>
</dbReference>
<dbReference type="Proteomes" id="UP000256269">
    <property type="component" value="Unassembled WGS sequence"/>
</dbReference>